<dbReference type="AlphaFoldDB" id="A0A0A0BJ50"/>
<dbReference type="InterPro" id="IPR013766">
    <property type="entry name" value="Thioredoxin_domain"/>
</dbReference>
<dbReference type="GO" id="GO:0046872">
    <property type="term" value="F:metal ion binding"/>
    <property type="evidence" value="ECO:0007669"/>
    <property type="project" value="UniProtKB-KW"/>
</dbReference>
<keyword evidence="2 3" id="KW-0186">Copper</keyword>
<feature type="domain" description="Thioredoxin" evidence="6">
    <location>
        <begin position="51"/>
        <end position="204"/>
    </location>
</feature>
<dbReference type="Gene3D" id="3.40.30.10">
    <property type="entry name" value="Glutaredoxin"/>
    <property type="match status" value="1"/>
</dbReference>
<dbReference type="Pfam" id="PF02630">
    <property type="entry name" value="SCO1-SenC"/>
    <property type="match status" value="1"/>
</dbReference>
<feature type="transmembrane region" description="Helical" evidence="5">
    <location>
        <begin position="12"/>
        <end position="30"/>
    </location>
</feature>
<sequence>MFKPSKKVNSKGFLLLYLLVIVIMLLLWVSRLQITQPETRDIPVALKTHLVSPARSIPQFLFNSKGKQVLTNQSFMQRWSFVYFTHPHCQPECEAVLAVLNNLSQFFAAADIQFLLINYDDQQSIYETEQVKTALPLYTGDKQILDTVMKAFGFLFLRTQFKQDYQVEQQHDIFLVDPKGRVYARFKPPFTSFTIQQQFFALRGFYARSE</sequence>
<keyword evidence="3" id="KW-0479">Metal-binding</keyword>
<evidence type="ECO:0000256" key="5">
    <source>
        <dbReference type="SAM" id="Phobius"/>
    </source>
</evidence>
<keyword evidence="5" id="KW-1133">Transmembrane helix</keyword>
<dbReference type="STRING" id="392484.LP43_0307"/>
<keyword evidence="5" id="KW-0472">Membrane</keyword>
<protein>
    <recommendedName>
        <fullName evidence="6">Thioredoxin domain-containing protein</fullName>
    </recommendedName>
</protein>
<keyword evidence="5" id="KW-0812">Transmembrane</keyword>
<evidence type="ECO:0000259" key="6">
    <source>
        <dbReference type="PROSITE" id="PS51352"/>
    </source>
</evidence>
<comment type="similarity">
    <text evidence="1">Belongs to the SCO1/2 family.</text>
</comment>
<evidence type="ECO:0000256" key="1">
    <source>
        <dbReference type="ARBA" id="ARBA00010996"/>
    </source>
</evidence>
<feature type="binding site" evidence="3">
    <location>
        <position position="93"/>
    </location>
    <ligand>
        <name>Cu cation</name>
        <dbReference type="ChEBI" id="CHEBI:23378"/>
    </ligand>
</feature>
<evidence type="ECO:0000256" key="2">
    <source>
        <dbReference type="ARBA" id="ARBA00023008"/>
    </source>
</evidence>
<accession>A0A0A0BJ50</accession>
<dbReference type="SUPFAM" id="SSF52833">
    <property type="entry name" value="Thioredoxin-like"/>
    <property type="match status" value="1"/>
</dbReference>
<comment type="caution">
    <text evidence="7">The sequence shown here is derived from an EMBL/GenBank/DDBJ whole genome shotgun (WGS) entry which is preliminary data.</text>
</comment>
<dbReference type="InterPro" id="IPR036249">
    <property type="entry name" value="Thioredoxin-like_sf"/>
</dbReference>
<dbReference type="EMBL" id="JRQD01000001">
    <property type="protein sequence ID" value="KGM07890.1"/>
    <property type="molecule type" value="Genomic_DNA"/>
</dbReference>
<dbReference type="Proteomes" id="UP000029999">
    <property type="component" value="Unassembled WGS sequence"/>
</dbReference>
<proteinExistence type="inferred from homology"/>
<gene>
    <name evidence="7" type="ORF">LP43_0307</name>
</gene>
<organism evidence="7 8">
    <name type="scientific">Methylophaga thiooxydans</name>
    <dbReference type="NCBI Taxonomy" id="392484"/>
    <lineage>
        <taxon>Bacteria</taxon>
        <taxon>Pseudomonadati</taxon>
        <taxon>Pseudomonadota</taxon>
        <taxon>Gammaproteobacteria</taxon>
        <taxon>Thiotrichales</taxon>
        <taxon>Piscirickettsiaceae</taxon>
        <taxon>Methylophaga</taxon>
    </lineage>
</organism>
<evidence type="ECO:0000256" key="3">
    <source>
        <dbReference type="PIRSR" id="PIRSR603782-1"/>
    </source>
</evidence>
<feature type="binding site" evidence="3">
    <location>
        <position position="89"/>
    </location>
    <ligand>
        <name>Cu cation</name>
        <dbReference type="ChEBI" id="CHEBI:23378"/>
    </ligand>
</feature>
<feature type="disulfide bond" description="Redox-active" evidence="4">
    <location>
        <begin position="89"/>
        <end position="93"/>
    </location>
</feature>
<reference evidence="7 8" key="1">
    <citation type="submission" date="2014-09" db="EMBL/GenBank/DDBJ databases">
        <authorList>
            <person name="Grob C."/>
            <person name="Taubert M."/>
            <person name="Howat A.M."/>
            <person name="Burns O.J."/>
            <person name="Dixon J.L."/>
            <person name="Chen Y."/>
            <person name="Murrell J.C."/>
        </authorList>
    </citation>
    <scope>NUCLEOTIDE SEQUENCE [LARGE SCALE GENOMIC DNA]</scope>
    <source>
        <strain evidence="7">L4</strain>
    </source>
</reference>
<evidence type="ECO:0000313" key="8">
    <source>
        <dbReference type="Proteomes" id="UP000029999"/>
    </source>
</evidence>
<dbReference type="InterPro" id="IPR003782">
    <property type="entry name" value="SCO1/SenC"/>
</dbReference>
<evidence type="ECO:0000256" key="4">
    <source>
        <dbReference type="PIRSR" id="PIRSR603782-2"/>
    </source>
</evidence>
<name>A0A0A0BJ50_9GAMM</name>
<keyword evidence="4" id="KW-1015">Disulfide bond</keyword>
<evidence type="ECO:0000313" key="7">
    <source>
        <dbReference type="EMBL" id="KGM07890.1"/>
    </source>
</evidence>
<dbReference type="PROSITE" id="PS51352">
    <property type="entry name" value="THIOREDOXIN_2"/>
    <property type="match status" value="1"/>
</dbReference>